<dbReference type="Proteomes" id="UP001187192">
    <property type="component" value="Unassembled WGS sequence"/>
</dbReference>
<protein>
    <submittedName>
        <fullName evidence="1">Uncharacterized protein</fullName>
    </submittedName>
</protein>
<evidence type="ECO:0000313" key="2">
    <source>
        <dbReference type="Proteomes" id="UP001187192"/>
    </source>
</evidence>
<dbReference type="AlphaFoldDB" id="A0AA88ACZ9"/>
<gene>
    <name evidence="1" type="ORF">TIFTF001_018715</name>
</gene>
<reference evidence="1" key="1">
    <citation type="submission" date="2023-07" db="EMBL/GenBank/DDBJ databases">
        <title>draft genome sequence of fig (Ficus carica).</title>
        <authorList>
            <person name="Takahashi T."/>
            <person name="Nishimura K."/>
        </authorList>
    </citation>
    <scope>NUCLEOTIDE SEQUENCE</scope>
</reference>
<comment type="caution">
    <text evidence="1">The sequence shown here is derived from an EMBL/GenBank/DDBJ whole genome shotgun (WGS) entry which is preliminary data.</text>
</comment>
<organism evidence="1 2">
    <name type="scientific">Ficus carica</name>
    <name type="common">Common fig</name>
    <dbReference type="NCBI Taxonomy" id="3494"/>
    <lineage>
        <taxon>Eukaryota</taxon>
        <taxon>Viridiplantae</taxon>
        <taxon>Streptophyta</taxon>
        <taxon>Embryophyta</taxon>
        <taxon>Tracheophyta</taxon>
        <taxon>Spermatophyta</taxon>
        <taxon>Magnoliopsida</taxon>
        <taxon>eudicotyledons</taxon>
        <taxon>Gunneridae</taxon>
        <taxon>Pentapetalae</taxon>
        <taxon>rosids</taxon>
        <taxon>fabids</taxon>
        <taxon>Rosales</taxon>
        <taxon>Moraceae</taxon>
        <taxon>Ficeae</taxon>
        <taxon>Ficus</taxon>
    </lineage>
</organism>
<dbReference type="EMBL" id="BTGU01000031">
    <property type="protein sequence ID" value="GMN49545.1"/>
    <property type="molecule type" value="Genomic_DNA"/>
</dbReference>
<keyword evidence="2" id="KW-1185">Reference proteome</keyword>
<accession>A0AA88ACZ9</accession>
<proteinExistence type="predicted"/>
<name>A0AA88ACZ9_FICCA</name>
<sequence length="68" mass="7481">MNSKSRSRSAMVLLEILTELGEGGRVLSETPPYLVKDGDRVSPESLPYLAEDGNQDLQSFTNAITRAR</sequence>
<evidence type="ECO:0000313" key="1">
    <source>
        <dbReference type="EMBL" id="GMN49545.1"/>
    </source>
</evidence>